<comment type="caution">
    <text evidence="1">The sequence shown here is derived from an EMBL/GenBank/DDBJ whole genome shotgun (WGS) entry which is preliminary data.</text>
</comment>
<reference evidence="1" key="1">
    <citation type="submission" date="2022-11" db="EMBL/GenBank/DDBJ databases">
        <authorList>
            <person name="Hyden B.L."/>
            <person name="Feng K."/>
            <person name="Yates T."/>
            <person name="Jawdy S."/>
            <person name="Smart L.B."/>
            <person name="Muchero W."/>
        </authorList>
    </citation>
    <scope>NUCLEOTIDE SEQUENCE</scope>
    <source>
        <tissue evidence="1">Shoot tip</tissue>
    </source>
</reference>
<evidence type="ECO:0000313" key="1">
    <source>
        <dbReference type="EMBL" id="KAJ6676880.1"/>
    </source>
</evidence>
<dbReference type="AlphaFoldDB" id="A0A9Q0SHD5"/>
<name>A0A9Q0SHD5_SALVM</name>
<gene>
    <name evidence="1" type="ORF">OIU85_010094</name>
</gene>
<accession>A0A9Q0SHD5</accession>
<sequence>MERGSRGNKGQVADSVEALLSLALSGNYLYSYYPAEKKMLACAFRRDLIAYLSAPIKEKVFAWTSHPMRNLFHNHHPSPITFHIPLQTFRFLGPLERHSNFRGRVSRVKKECRLLGSDPIRSTPPRIRVFGLDRQ</sequence>
<dbReference type="Proteomes" id="UP001151529">
    <property type="component" value="Chromosome 15Z"/>
</dbReference>
<dbReference type="EMBL" id="JAPFFL010000015">
    <property type="protein sequence ID" value="KAJ6676880.1"/>
    <property type="molecule type" value="Genomic_DNA"/>
</dbReference>
<evidence type="ECO:0000313" key="2">
    <source>
        <dbReference type="Proteomes" id="UP001151529"/>
    </source>
</evidence>
<proteinExistence type="predicted"/>
<protein>
    <submittedName>
        <fullName evidence="1">Uncharacterized protein</fullName>
    </submittedName>
</protein>
<reference evidence="1" key="2">
    <citation type="journal article" date="2023" name="Int. J. Mol. Sci.">
        <title>De Novo Assembly and Annotation of 11 Diverse Shrub Willow (Salix) Genomes Reveals Novel Gene Organization in Sex-Linked Regions.</title>
        <authorList>
            <person name="Hyden B."/>
            <person name="Feng K."/>
            <person name="Yates T.B."/>
            <person name="Jawdy S."/>
            <person name="Cereghino C."/>
            <person name="Smart L.B."/>
            <person name="Muchero W."/>
        </authorList>
    </citation>
    <scope>NUCLEOTIDE SEQUENCE [LARGE SCALE GENOMIC DNA]</scope>
    <source>
        <tissue evidence="1">Shoot tip</tissue>
    </source>
</reference>
<organism evidence="1 2">
    <name type="scientific">Salix viminalis</name>
    <name type="common">Common osier</name>
    <name type="synonym">Basket willow</name>
    <dbReference type="NCBI Taxonomy" id="40686"/>
    <lineage>
        <taxon>Eukaryota</taxon>
        <taxon>Viridiplantae</taxon>
        <taxon>Streptophyta</taxon>
        <taxon>Embryophyta</taxon>
        <taxon>Tracheophyta</taxon>
        <taxon>Spermatophyta</taxon>
        <taxon>Magnoliopsida</taxon>
        <taxon>eudicotyledons</taxon>
        <taxon>Gunneridae</taxon>
        <taxon>Pentapetalae</taxon>
        <taxon>rosids</taxon>
        <taxon>fabids</taxon>
        <taxon>Malpighiales</taxon>
        <taxon>Salicaceae</taxon>
        <taxon>Saliceae</taxon>
        <taxon>Salix</taxon>
    </lineage>
</organism>
<keyword evidence="2" id="KW-1185">Reference proteome</keyword>